<dbReference type="EMBL" id="CALSDN010000002">
    <property type="protein sequence ID" value="CAH6719676.1"/>
    <property type="molecule type" value="Genomic_DNA"/>
</dbReference>
<gene>
    <name evidence="1" type="ORF">CLIB1444_02S13982</name>
</gene>
<organism evidence="1 2">
    <name type="scientific">[Candida] jaroonii</name>
    <dbReference type="NCBI Taxonomy" id="467808"/>
    <lineage>
        <taxon>Eukaryota</taxon>
        <taxon>Fungi</taxon>
        <taxon>Dikarya</taxon>
        <taxon>Ascomycota</taxon>
        <taxon>Saccharomycotina</taxon>
        <taxon>Pichiomycetes</taxon>
        <taxon>Debaryomycetaceae</taxon>
        <taxon>Yamadazyma</taxon>
    </lineage>
</organism>
<keyword evidence="1" id="KW-0436">Ligase</keyword>
<keyword evidence="2" id="KW-1185">Reference proteome</keyword>
<dbReference type="Proteomes" id="UP001152531">
    <property type="component" value="Unassembled WGS sequence"/>
</dbReference>
<comment type="caution">
    <text evidence="1">The sequence shown here is derived from an EMBL/GenBank/DDBJ whole genome shotgun (WGS) entry which is preliminary data.</text>
</comment>
<evidence type="ECO:0000313" key="1">
    <source>
        <dbReference type="EMBL" id="CAH6719676.1"/>
    </source>
</evidence>
<name>A0ACA9Y3Z5_9ASCO</name>
<protein>
    <submittedName>
        <fullName evidence="1">E3 SUMO-protein ligase Mms21p</fullName>
    </submittedName>
</protein>
<sequence>MEVDDTPDMLDISVPRYLPMSQETLKTFSAMVSAREDNLGRIDSILRSIKQDIDKYVEFIIGENMFENIGYTRDFMIVNLQSLERILISKYELENWKAIAFEIRNNLNQQIPEDPATLSNLQQYHDANDETLNEFIRRRVDEMKNSPEKDKNIREYVNKNDLYQLLKNMAFVIEKPTDPLPEEQDDDDVAMAGGVISLKDPMSLHTFKEPVKSKKCDHVFEKSVIEEYLRNEIKTCPVAGCEGRLAKFDLRSDDLMLLRVKVFEAKQQADDFEIETI</sequence>
<proteinExistence type="predicted"/>
<reference evidence="1" key="1">
    <citation type="submission" date="2022-06" db="EMBL/GenBank/DDBJ databases">
        <authorList>
            <person name="Legras J.-L."/>
            <person name="Devillers H."/>
            <person name="Grondin C."/>
        </authorList>
    </citation>
    <scope>NUCLEOTIDE SEQUENCE</scope>
    <source>
        <strain evidence="1">CLIB 1444</strain>
    </source>
</reference>
<evidence type="ECO:0000313" key="2">
    <source>
        <dbReference type="Proteomes" id="UP001152531"/>
    </source>
</evidence>
<accession>A0ACA9Y3Z5</accession>